<name>A0A934VGI5_9BACT</name>
<dbReference type="InterPro" id="IPR050738">
    <property type="entry name" value="Sulfatase"/>
</dbReference>
<dbReference type="PANTHER" id="PTHR42693:SF53">
    <property type="entry name" value="ENDO-4-O-SULFATASE"/>
    <property type="match status" value="1"/>
</dbReference>
<feature type="domain" description="Sulfatase N-terminal" evidence="6">
    <location>
        <begin position="27"/>
        <end position="360"/>
    </location>
</feature>
<accession>A0A934VGI5</accession>
<evidence type="ECO:0000313" key="8">
    <source>
        <dbReference type="Proteomes" id="UP000658278"/>
    </source>
</evidence>
<dbReference type="RefSeq" id="WP_200279346.1">
    <property type="nucleotide sequence ID" value="NZ_JAENII010000008.1"/>
</dbReference>
<dbReference type="InterPro" id="IPR000917">
    <property type="entry name" value="Sulfatase_N"/>
</dbReference>
<evidence type="ECO:0000256" key="4">
    <source>
        <dbReference type="ARBA" id="ARBA00022837"/>
    </source>
</evidence>
<reference evidence="7" key="1">
    <citation type="submission" date="2021-01" db="EMBL/GenBank/DDBJ databases">
        <title>Modified the classification status of verrucomicrobia.</title>
        <authorList>
            <person name="Feng X."/>
        </authorList>
    </citation>
    <scope>NUCLEOTIDE SEQUENCE</scope>
    <source>
        <strain evidence="7">KCTC 22201</strain>
    </source>
</reference>
<organism evidence="7 8">
    <name type="scientific">Haloferula rosea</name>
    <dbReference type="NCBI Taxonomy" id="490093"/>
    <lineage>
        <taxon>Bacteria</taxon>
        <taxon>Pseudomonadati</taxon>
        <taxon>Verrucomicrobiota</taxon>
        <taxon>Verrucomicrobiia</taxon>
        <taxon>Verrucomicrobiales</taxon>
        <taxon>Verrucomicrobiaceae</taxon>
        <taxon>Haloferula</taxon>
    </lineage>
</organism>
<gene>
    <name evidence="7" type="ORF">JIN81_11415</name>
</gene>
<dbReference type="InterPro" id="IPR017850">
    <property type="entry name" value="Alkaline_phosphatase_core_sf"/>
</dbReference>
<evidence type="ECO:0000256" key="3">
    <source>
        <dbReference type="ARBA" id="ARBA00022801"/>
    </source>
</evidence>
<comment type="similarity">
    <text evidence="1">Belongs to the sulfatase family.</text>
</comment>
<dbReference type="Pfam" id="PF00884">
    <property type="entry name" value="Sulfatase"/>
    <property type="match status" value="1"/>
</dbReference>
<keyword evidence="4" id="KW-0106">Calcium</keyword>
<comment type="caution">
    <text evidence="7">The sequence shown here is derived from an EMBL/GenBank/DDBJ whole genome shotgun (WGS) entry which is preliminary data.</text>
</comment>
<dbReference type="PROSITE" id="PS00523">
    <property type="entry name" value="SULFATASE_1"/>
    <property type="match status" value="1"/>
</dbReference>
<dbReference type="PANTHER" id="PTHR42693">
    <property type="entry name" value="ARYLSULFATASE FAMILY MEMBER"/>
    <property type="match status" value="1"/>
</dbReference>
<evidence type="ECO:0000259" key="6">
    <source>
        <dbReference type="Pfam" id="PF00884"/>
    </source>
</evidence>
<dbReference type="GO" id="GO:0004065">
    <property type="term" value="F:arylsulfatase activity"/>
    <property type="evidence" value="ECO:0007669"/>
    <property type="project" value="TreeGrafter"/>
</dbReference>
<protein>
    <submittedName>
        <fullName evidence="7">Arylsulfatase</fullName>
    </submittedName>
</protein>
<evidence type="ECO:0000256" key="1">
    <source>
        <dbReference type="ARBA" id="ARBA00008779"/>
    </source>
</evidence>
<sequence>MRLATAFSTVLLAMAAASQLVAEVTKPNIVLILADDLGYGDVQCLNPERGKIPTPHIDQLAAEGMIFTDAHSSSSVCTPTRYGLLTGRYNWRTRLQRFVLYGYDKPLIAADRLTVAGLLQKNGYTTACIGKWHLGMGLPEGEPDPKITDGPLTRGFGTFFGISASLDMPPYAFIDGDRFTQPLTTTKTWMRTGAAAEDFEAIDVLPTFTRKAIDFIEAEAKTDKPFFLYMPLTSPHTPIVPNKEWQKKSPIGRYGDFVMETDAIVGEITNSLKRAGVRDNTLIIVTADNGCSKAARVPDMEKKGHYPSADLRGLKTDIFEGGHRVPFIARWPDRIEAGSRSDQTICLNDVMATSAEIVGVTLPDNAGEDSVSILPALLGKPIPNQREALVHHAMEGDFAIRQGKWKLILCSHSGGVSDPKYNSEKSRTLPENQLYDLSADLGETRNLQAEHPEVVAELTKQLEKIIANGRSTPGEAQKNDAPIKLRKVHKIKK</sequence>
<keyword evidence="8" id="KW-1185">Reference proteome</keyword>
<dbReference type="Gene3D" id="3.30.1120.10">
    <property type="match status" value="1"/>
</dbReference>
<dbReference type="SUPFAM" id="SSF53649">
    <property type="entry name" value="Alkaline phosphatase-like"/>
    <property type="match status" value="1"/>
</dbReference>
<dbReference type="InterPro" id="IPR024607">
    <property type="entry name" value="Sulfatase_CS"/>
</dbReference>
<dbReference type="EMBL" id="JAENII010000008">
    <property type="protein sequence ID" value="MBK1827630.1"/>
    <property type="molecule type" value="Genomic_DNA"/>
</dbReference>
<keyword evidence="3" id="KW-0378">Hydrolase</keyword>
<dbReference type="CDD" id="cd16143">
    <property type="entry name" value="ARS_like"/>
    <property type="match status" value="1"/>
</dbReference>
<dbReference type="PROSITE" id="PS00149">
    <property type="entry name" value="SULFATASE_2"/>
    <property type="match status" value="1"/>
</dbReference>
<keyword evidence="2" id="KW-0479">Metal-binding</keyword>
<proteinExistence type="inferred from homology"/>
<dbReference type="GO" id="GO:0046872">
    <property type="term" value="F:metal ion binding"/>
    <property type="evidence" value="ECO:0007669"/>
    <property type="project" value="UniProtKB-KW"/>
</dbReference>
<keyword evidence="5" id="KW-0732">Signal</keyword>
<evidence type="ECO:0000256" key="5">
    <source>
        <dbReference type="SAM" id="SignalP"/>
    </source>
</evidence>
<feature type="chain" id="PRO_5037588543" evidence="5">
    <location>
        <begin position="23"/>
        <end position="493"/>
    </location>
</feature>
<dbReference type="AlphaFoldDB" id="A0A934VGI5"/>
<dbReference type="Gene3D" id="3.40.720.10">
    <property type="entry name" value="Alkaline Phosphatase, subunit A"/>
    <property type="match status" value="1"/>
</dbReference>
<evidence type="ECO:0000313" key="7">
    <source>
        <dbReference type="EMBL" id="MBK1827630.1"/>
    </source>
</evidence>
<feature type="signal peptide" evidence="5">
    <location>
        <begin position="1"/>
        <end position="22"/>
    </location>
</feature>
<evidence type="ECO:0000256" key="2">
    <source>
        <dbReference type="ARBA" id="ARBA00022723"/>
    </source>
</evidence>
<dbReference type="Proteomes" id="UP000658278">
    <property type="component" value="Unassembled WGS sequence"/>
</dbReference>